<accession>A0A8S1XI65</accession>
<gene>
    <name evidence="1" type="ORF">POCTA_138.1.T1220001</name>
</gene>
<evidence type="ECO:0000313" key="1">
    <source>
        <dbReference type="EMBL" id="CAD8200448.1"/>
    </source>
</evidence>
<reference evidence="1" key="1">
    <citation type="submission" date="2021-01" db="EMBL/GenBank/DDBJ databases">
        <authorList>
            <consortium name="Genoscope - CEA"/>
            <person name="William W."/>
        </authorList>
    </citation>
    <scope>NUCLEOTIDE SEQUENCE</scope>
</reference>
<keyword evidence="2" id="KW-1185">Reference proteome</keyword>
<dbReference type="Proteomes" id="UP000683925">
    <property type="component" value="Unassembled WGS sequence"/>
</dbReference>
<protein>
    <submittedName>
        <fullName evidence="1">Uncharacterized protein</fullName>
    </submittedName>
</protein>
<comment type="caution">
    <text evidence="1">The sequence shown here is derived from an EMBL/GenBank/DDBJ whole genome shotgun (WGS) entry which is preliminary data.</text>
</comment>
<proteinExistence type="predicted"/>
<organism evidence="1 2">
    <name type="scientific">Paramecium octaurelia</name>
    <dbReference type="NCBI Taxonomy" id="43137"/>
    <lineage>
        <taxon>Eukaryota</taxon>
        <taxon>Sar</taxon>
        <taxon>Alveolata</taxon>
        <taxon>Ciliophora</taxon>
        <taxon>Intramacronucleata</taxon>
        <taxon>Oligohymenophorea</taxon>
        <taxon>Peniculida</taxon>
        <taxon>Parameciidae</taxon>
        <taxon>Paramecium</taxon>
    </lineage>
</organism>
<dbReference type="EMBL" id="CAJJDP010000122">
    <property type="protein sequence ID" value="CAD8200448.1"/>
    <property type="molecule type" value="Genomic_DNA"/>
</dbReference>
<dbReference type="AlphaFoldDB" id="A0A8S1XI65"/>
<evidence type="ECO:0000313" key="2">
    <source>
        <dbReference type="Proteomes" id="UP000683925"/>
    </source>
</evidence>
<dbReference type="OMA" id="HSSCKKD"/>
<dbReference type="OrthoDB" id="309040at2759"/>
<sequence>MKQQILFTCQDIEHEGEEIQGFCLNLRCQDSRSQFCLQCGVDPKKHSSCKKDLKGFAQIQNFVTKFNQTILELTTQLNLSFEKVKKKNEEFQKQLEKIKIQLVKISQCLSSQDYQQMKDNLSVIKELYQYLNNQNEIMKQNQIGSQLINIKKMIQTLDLDKVEQQPQIIQLDNQSTLQIIIIKLVKMAIGQ</sequence>
<name>A0A8S1XI65_PAROT</name>